<evidence type="ECO:0000256" key="1">
    <source>
        <dbReference type="SAM" id="MobiDB-lite"/>
    </source>
</evidence>
<dbReference type="Gene3D" id="3.50.50.60">
    <property type="entry name" value="FAD/NAD(P)-binding domain"/>
    <property type="match status" value="1"/>
</dbReference>
<feature type="non-terminal residue" evidence="2">
    <location>
        <position position="59"/>
    </location>
</feature>
<dbReference type="InterPro" id="IPR036188">
    <property type="entry name" value="FAD/NAD-bd_sf"/>
</dbReference>
<reference evidence="2" key="1">
    <citation type="submission" date="2018-05" db="EMBL/GenBank/DDBJ databases">
        <authorList>
            <person name="Lanie J.A."/>
            <person name="Ng W.-L."/>
            <person name="Kazmierczak K.M."/>
            <person name="Andrzejewski T.M."/>
            <person name="Davidsen T.M."/>
            <person name="Wayne K.J."/>
            <person name="Tettelin H."/>
            <person name="Glass J.I."/>
            <person name="Rusch D."/>
            <person name="Podicherti R."/>
            <person name="Tsui H.-C.T."/>
            <person name="Winkler M.E."/>
        </authorList>
    </citation>
    <scope>NUCLEOTIDE SEQUENCE</scope>
</reference>
<proteinExistence type="predicted"/>
<gene>
    <name evidence="2" type="ORF">METZ01_LOCUS507329</name>
</gene>
<organism evidence="2">
    <name type="scientific">marine metagenome</name>
    <dbReference type="NCBI Taxonomy" id="408172"/>
    <lineage>
        <taxon>unclassified sequences</taxon>
        <taxon>metagenomes</taxon>
        <taxon>ecological metagenomes</taxon>
    </lineage>
</organism>
<protein>
    <submittedName>
        <fullName evidence="2">Uncharacterized protein</fullName>
    </submittedName>
</protein>
<dbReference type="Gene3D" id="3.30.560.10">
    <property type="entry name" value="Glucose Oxidase, domain 3"/>
    <property type="match status" value="1"/>
</dbReference>
<dbReference type="AlphaFoldDB" id="A0A383EDR3"/>
<name>A0A383EDR3_9ZZZZ</name>
<feature type="region of interest" description="Disordered" evidence="1">
    <location>
        <begin position="39"/>
        <end position="59"/>
    </location>
</feature>
<evidence type="ECO:0000313" key="2">
    <source>
        <dbReference type="EMBL" id="SVE54475.1"/>
    </source>
</evidence>
<sequence length="59" mass="6699">MLIEAGGTDRRFYVQMPIGYGKTYYQKEVNWMYMAEPSPGANNRSSYWPRGKLLGGSSS</sequence>
<dbReference type="EMBL" id="UINC01224727">
    <property type="protein sequence ID" value="SVE54475.1"/>
    <property type="molecule type" value="Genomic_DNA"/>
</dbReference>
<accession>A0A383EDR3</accession>